<gene>
    <name evidence="2" type="ORF">EPD83_002155</name>
</gene>
<evidence type="ECO:0000313" key="2">
    <source>
        <dbReference type="EMBL" id="NHA66857.1"/>
    </source>
</evidence>
<dbReference type="PROSITE" id="PS51186">
    <property type="entry name" value="GNAT"/>
    <property type="match status" value="1"/>
</dbReference>
<comment type="caution">
    <text evidence="2">The sequence shown here is derived from an EMBL/GenBank/DDBJ whole genome shotgun (WGS) entry which is preliminary data.</text>
</comment>
<dbReference type="AlphaFoldDB" id="A0A8T6QYZ1"/>
<dbReference type="RefSeq" id="WP_165566154.1">
    <property type="nucleotide sequence ID" value="NZ_SAYU02000004.1"/>
</dbReference>
<reference evidence="2" key="1">
    <citation type="submission" date="2020-03" db="EMBL/GenBank/DDBJ databases">
        <title>Phycicoccus flavus sp. nov., a novel endophytic actinobacterium isolated from branch of Kandelia candel.</title>
        <authorList>
            <person name="Tuo L."/>
        </authorList>
    </citation>
    <scope>NUCLEOTIDE SEQUENCE</scope>
    <source>
        <strain evidence="2">CMS6Z-2</strain>
    </source>
</reference>
<sequence>MADDLLPTADPAGLLERAVAARVGQAAPVLRDWYRPAALRAQLAGHLGDEVDRVADAGFGAGLREAIGPRAAGSARVTDPLAWANRVLGLPGGGWALTGIRFRGMDPGRPFVDVVATDAAPDPDGLAELAGAVLDAYGDLAPRCLRVDVADPDAVVAGLDGDPRFGPGSAVDMYLVAGLVSELRDGSRAEPRVTLRPGEPSAAAALGADLYARLGRANPELTMWATAEDAGSLAECAGEGLLFDVLVDGAVAGVVAAVRWDAHGLAGFSVQELVLDPAHQGRGLARGVLGRLLEVLPARDGDVLWGSIHPQNTPSLRNALSVGRVVVGGYVWVTPAGLPGMPPTVTG</sequence>
<dbReference type="SUPFAM" id="SSF55729">
    <property type="entry name" value="Acyl-CoA N-acyltransferases (Nat)"/>
    <property type="match status" value="1"/>
</dbReference>
<dbReference type="Gene3D" id="3.40.630.30">
    <property type="match status" value="1"/>
</dbReference>
<dbReference type="EMBL" id="SAYU02000004">
    <property type="protein sequence ID" value="NHA66857.1"/>
    <property type="molecule type" value="Genomic_DNA"/>
</dbReference>
<dbReference type="InterPro" id="IPR000182">
    <property type="entry name" value="GNAT_dom"/>
</dbReference>
<proteinExistence type="predicted"/>
<dbReference type="GO" id="GO:0016747">
    <property type="term" value="F:acyltransferase activity, transferring groups other than amino-acyl groups"/>
    <property type="evidence" value="ECO:0007669"/>
    <property type="project" value="InterPro"/>
</dbReference>
<protein>
    <recommendedName>
        <fullName evidence="1">N-acetyltransferase domain-containing protein</fullName>
    </recommendedName>
</protein>
<feature type="domain" description="N-acetyltransferase" evidence="1">
    <location>
        <begin position="193"/>
        <end position="344"/>
    </location>
</feature>
<evidence type="ECO:0000259" key="1">
    <source>
        <dbReference type="PROSITE" id="PS51186"/>
    </source>
</evidence>
<dbReference type="Pfam" id="PF00583">
    <property type="entry name" value="Acetyltransf_1"/>
    <property type="match status" value="1"/>
</dbReference>
<accession>A0A8T6QYZ1</accession>
<dbReference type="Proteomes" id="UP000287866">
    <property type="component" value="Unassembled WGS sequence"/>
</dbReference>
<name>A0A8T6QYZ1_9MICO</name>
<evidence type="ECO:0000313" key="3">
    <source>
        <dbReference type="Proteomes" id="UP000287866"/>
    </source>
</evidence>
<keyword evidence="3" id="KW-1185">Reference proteome</keyword>
<dbReference type="InterPro" id="IPR016181">
    <property type="entry name" value="Acyl_CoA_acyltransferase"/>
</dbReference>
<organism evidence="2 3">
    <name type="scientific">Phycicoccus flavus</name>
    <dbReference type="NCBI Taxonomy" id="2502783"/>
    <lineage>
        <taxon>Bacteria</taxon>
        <taxon>Bacillati</taxon>
        <taxon>Actinomycetota</taxon>
        <taxon>Actinomycetes</taxon>
        <taxon>Micrococcales</taxon>
        <taxon>Intrasporangiaceae</taxon>
        <taxon>Phycicoccus</taxon>
    </lineage>
</organism>